<feature type="transmembrane region" description="Helical" evidence="1">
    <location>
        <begin position="35"/>
        <end position="53"/>
    </location>
</feature>
<protein>
    <submittedName>
        <fullName evidence="2">Uncharacterized protein</fullName>
    </submittedName>
</protein>
<gene>
    <name evidence="2" type="ORF">Dfulv_19675</name>
</gene>
<keyword evidence="1" id="KW-0472">Membrane</keyword>
<proteinExistence type="predicted"/>
<dbReference type="Proteomes" id="UP001059617">
    <property type="component" value="Chromosome"/>
</dbReference>
<feature type="transmembrane region" description="Helical" evidence="1">
    <location>
        <begin position="123"/>
        <end position="142"/>
    </location>
</feature>
<reference evidence="2" key="1">
    <citation type="submission" date="2021-04" db="EMBL/GenBank/DDBJ databases">
        <authorList>
            <person name="Hartkoorn R.C."/>
            <person name="Beaudoing E."/>
            <person name="Hot D."/>
        </authorList>
    </citation>
    <scope>NUCLEOTIDE SEQUENCE</scope>
    <source>
        <strain evidence="2">NRRL B-16292</strain>
    </source>
</reference>
<feature type="transmembrane region" description="Helical" evidence="1">
    <location>
        <begin position="97"/>
        <end position="116"/>
    </location>
</feature>
<evidence type="ECO:0000313" key="3">
    <source>
        <dbReference type="Proteomes" id="UP001059617"/>
    </source>
</evidence>
<dbReference type="RefSeq" id="WP_259865477.1">
    <property type="nucleotide sequence ID" value="NZ_BAAAST010000156.1"/>
</dbReference>
<evidence type="ECO:0000256" key="1">
    <source>
        <dbReference type="SAM" id="Phobius"/>
    </source>
</evidence>
<dbReference type="EMBL" id="CP073720">
    <property type="protein sequence ID" value="UWP86333.1"/>
    <property type="molecule type" value="Genomic_DNA"/>
</dbReference>
<feature type="transmembrane region" description="Helical" evidence="1">
    <location>
        <begin position="222"/>
        <end position="242"/>
    </location>
</feature>
<feature type="transmembrane region" description="Helical" evidence="1">
    <location>
        <begin position="60"/>
        <end position="77"/>
    </location>
</feature>
<accession>A0ABY5W8C0</accession>
<sequence>MRSIGGSRFRGVLRWVVIAAAMVHVAGLLDDRPVPWSGTLTMAALLALVASAGRSRSRRLASGGLVALTLLALSVDARMGGAGWPNELGHPGGHSRMMVEAVLLVAGVVLLAAAAVTTRRWPAFAGAGLLLLLAVPVLWSWAVAPEPQVTITQTVEPRGVESSAVVVVGGQVTTTAVAVAVAVNTVAVASPEPPEPGKAGGWLPSWLWPLDPWNARFAWEQVLPALPTMFVIITVLLVHAAAGWRGGDADFRGLEDRGEPLR</sequence>
<organism evidence="2 3">
    <name type="scientific">Dactylosporangium fulvum</name>
    <dbReference type="NCBI Taxonomy" id="53359"/>
    <lineage>
        <taxon>Bacteria</taxon>
        <taxon>Bacillati</taxon>
        <taxon>Actinomycetota</taxon>
        <taxon>Actinomycetes</taxon>
        <taxon>Micromonosporales</taxon>
        <taxon>Micromonosporaceae</taxon>
        <taxon>Dactylosporangium</taxon>
    </lineage>
</organism>
<name>A0ABY5W8C0_9ACTN</name>
<keyword evidence="3" id="KW-1185">Reference proteome</keyword>
<evidence type="ECO:0000313" key="2">
    <source>
        <dbReference type="EMBL" id="UWP86333.1"/>
    </source>
</evidence>
<keyword evidence="1" id="KW-0812">Transmembrane</keyword>
<reference evidence="2" key="2">
    <citation type="submission" date="2022-09" db="EMBL/GenBank/DDBJ databases">
        <title>Biosynthetic gene clusters of Dactylosporangioum fulvum.</title>
        <authorList>
            <person name="Caradec T."/>
        </authorList>
    </citation>
    <scope>NUCLEOTIDE SEQUENCE</scope>
    <source>
        <strain evidence="2">NRRL B-16292</strain>
    </source>
</reference>
<feature type="transmembrane region" description="Helical" evidence="1">
    <location>
        <begin position="12"/>
        <end position="29"/>
    </location>
</feature>
<keyword evidence="1" id="KW-1133">Transmembrane helix</keyword>